<sequence length="324" mass="38149">MSSSKSLQLNNNLEIPQLALGTYATSDEEIINVVETALTVGYRHIDCAWIYGNEKGIGQGLIKQLNKGEIKRSDLYLTSKLWCTFHKSERVRQQCLATINDLQCQYLDLFLIHWPFAFIDKDPSENNRDEIRLADEIDFIETWKAMELLIDEGLVKSIGLSNFNEEQIERILQICKYKPVVNQVEIHPYCPQIELEKFCKKHQILLEAYAPLGAKDRSWKNENDPEILEDKTIKSIAEKYNVHPASILLHYIIDRNIICIVKSSNYQRIKDNFNLFQQNQFQLTQEDFNKIHDEIKIRFRYYKMTDAKDAKQHPFRDWQDFIPQ</sequence>
<dbReference type="InterPro" id="IPR023210">
    <property type="entry name" value="NADP_OxRdtase_dom"/>
</dbReference>
<dbReference type="InterPro" id="IPR018170">
    <property type="entry name" value="Aldo/ket_reductase_CS"/>
</dbReference>
<organism evidence="8 10">
    <name type="scientific">Adineta steineri</name>
    <dbReference type="NCBI Taxonomy" id="433720"/>
    <lineage>
        <taxon>Eukaryota</taxon>
        <taxon>Metazoa</taxon>
        <taxon>Spiralia</taxon>
        <taxon>Gnathifera</taxon>
        <taxon>Rotifera</taxon>
        <taxon>Eurotatoria</taxon>
        <taxon>Bdelloidea</taxon>
        <taxon>Adinetida</taxon>
        <taxon>Adinetidae</taxon>
        <taxon>Adineta</taxon>
    </lineage>
</organism>
<keyword evidence="3" id="KW-0560">Oxidoreductase</keyword>
<feature type="binding site" evidence="5">
    <location>
        <position position="113"/>
    </location>
    <ligand>
        <name>substrate</name>
    </ligand>
</feature>
<dbReference type="PROSITE" id="PS00062">
    <property type="entry name" value="ALDOKETO_REDUCTASE_2"/>
    <property type="match status" value="1"/>
</dbReference>
<feature type="site" description="Lowers pKa of active site Tyr" evidence="6">
    <location>
        <position position="80"/>
    </location>
</feature>
<evidence type="ECO:0000259" key="7">
    <source>
        <dbReference type="Pfam" id="PF00248"/>
    </source>
</evidence>
<dbReference type="SUPFAM" id="SSF51430">
    <property type="entry name" value="NAD(P)-linked oxidoreductase"/>
    <property type="match status" value="1"/>
</dbReference>
<dbReference type="PROSITE" id="PS00798">
    <property type="entry name" value="ALDOKETO_REDUCTASE_1"/>
    <property type="match status" value="1"/>
</dbReference>
<dbReference type="CDD" id="cd19071">
    <property type="entry name" value="AKR_AKR1-5-like"/>
    <property type="match status" value="1"/>
</dbReference>
<evidence type="ECO:0000313" key="9">
    <source>
        <dbReference type="EMBL" id="CAF3591010.1"/>
    </source>
</evidence>
<proteinExistence type="inferred from homology"/>
<dbReference type="GO" id="GO:0016491">
    <property type="term" value="F:oxidoreductase activity"/>
    <property type="evidence" value="ECO:0007669"/>
    <property type="project" value="UniProtKB-KW"/>
</dbReference>
<evidence type="ECO:0000256" key="5">
    <source>
        <dbReference type="PIRSR" id="PIRSR000097-2"/>
    </source>
</evidence>
<keyword evidence="2" id="KW-0521">NADP</keyword>
<gene>
    <name evidence="9" type="ORF">OKA104_LOCUS6113</name>
    <name evidence="8" type="ORF">VCS650_LOCUS31598</name>
</gene>
<evidence type="ECO:0000313" key="10">
    <source>
        <dbReference type="Proteomes" id="UP000663891"/>
    </source>
</evidence>
<dbReference type="PIRSF" id="PIRSF000097">
    <property type="entry name" value="AKR"/>
    <property type="match status" value="1"/>
</dbReference>
<dbReference type="Pfam" id="PF00248">
    <property type="entry name" value="Aldo_ket_red"/>
    <property type="match status" value="1"/>
</dbReference>
<comment type="caution">
    <text evidence="8">The sequence shown here is derived from an EMBL/GenBank/DDBJ whole genome shotgun (WGS) entry which is preliminary data.</text>
</comment>
<dbReference type="AlphaFoldDB" id="A0A815E7X4"/>
<dbReference type="Proteomes" id="UP000663891">
    <property type="component" value="Unassembled WGS sequence"/>
</dbReference>
<dbReference type="EMBL" id="CAJNON010000546">
    <property type="protein sequence ID" value="CAF1311087.1"/>
    <property type="molecule type" value="Genomic_DNA"/>
</dbReference>
<protein>
    <recommendedName>
        <fullName evidence="7">NADP-dependent oxidoreductase domain-containing protein</fullName>
    </recommendedName>
</protein>
<dbReference type="InterPro" id="IPR020471">
    <property type="entry name" value="AKR"/>
</dbReference>
<evidence type="ECO:0000256" key="1">
    <source>
        <dbReference type="ARBA" id="ARBA00007905"/>
    </source>
</evidence>
<evidence type="ECO:0000313" key="8">
    <source>
        <dbReference type="EMBL" id="CAF1311087.1"/>
    </source>
</evidence>
<dbReference type="Proteomes" id="UP000663881">
    <property type="component" value="Unassembled WGS sequence"/>
</dbReference>
<dbReference type="PRINTS" id="PR00069">
    <property type="entry name" value="ALDKETRDTASE"/>
</dbReference>
<evidence type="ECO:0000256" key="4">
    <source>
        <dbReference type="PIRSR" id="PIRSR000097-1"/>
    </source>
</evidence>
<evidence type="ECO:0000256" key="2">
    <source>
        <dbReference type="ARBA" id="ARBA00022857"/>
    </source>
</evidence>
<evidence type="ECO:0000256" key="6">
    <source>
        <dbReference type="PIRSR" id="PIRSR000097-3"/>
    </source>
</evidence>
<reference evidence="8" key="1">
    <citation type="submission" date="2021-02" db="EMBL/GenBank/DDBJ databases">
        <authorList>
            <person name="Nowell W R."/>
        </authorList>
    </citation>
    <scope>NUCLEOTIDE SEQUENCE</scope>
</reference>
<evidence type="ECO:0000256" key="3">
    <source>
        <dbReference type="ARBA" id="ARBA00023002"/>
    </source>
</evidence>
<comment type="similarity">
    <text evidence="1">Belongs to the aldo/keto reductase family.</text>
</comment>
<dbReference type="EMBL" id="CAJOAY010000221">
    <property type="protein sequence ID" value="CAF3591010.1"/>
    <property type="molecule type" value="Genomic_DNA"/>
</dbReference>
<feature type="domain" description="NADP-dependent oxidoreductase" evidence="7">
    <location>
        <begin position="21"/>
        <end position="292"/>
    </location>
</feature>
<dbReference type="FunFam" id="3.20.20.100:FF:000006">
    <property type="entry name" value="Aldo-keto reductase family 1 member A1"/>
    <property type="match status" value="1"/>
</dbReference>
<dbReference type="PANTHER" id="PTHR11732">
    <property type="entry name" value="ALDO/KETO REDUCTASE"/>
    <property type="match status" value="1"/>
</dbReference>
<dbReference type="Gene3D" id="3.20.20.100">
    <property type="entry name" value="NADP-dependent oxidoreductase domain"/>
    <property type="match status" value="1"/>
</dbReference>
<accession>A0A815E7X4</accession>
<feature type="active site" description="Proton donor" evidence="4">
    <location>
        <position position="51"/>
    </location>
</feature>
<name>A0A815E7X4_9BILA</name>
<dbReference type="InterPro" id="IPR036812">
    <property type="entry name" value="NAD(P)_OxRdtase_dom_sf"/>
</dbReference>
<dbReference type="OrthoDB" id="416253at2759"/>